<dbReference type="PANTHER" id="PTHR11817">
    <property type="entry name" value="PYRUVATE KINASE"/>
    <property type="match status" value="1"/>
</dbReference>
<evidence type="ECO:0000256" key="3">
    <source>
        <dbReference type="ARBA" id="ARBA00012142"/>
    </source>
</evidence>
<evidence type="ECO:0000256" key="10">
    <source>
        <dbReference type="ARBA" id="ARBA00023152"/>
    </source>
</evidence>
<evidence type="ECO:0000256" key="4">
    <source>
        <dbReference type="ARBA" id="ARBA00022679"/>
    </source>
</evidence>
<accession>A0ABS8KIN2</accession>
<keyword evidence="7 13" id="KW-0418">Kinase</keyword>
<dbReference type="InterPro" id="IPR001697">
    <property type="entry name" value="Pyr_Knase"/>
</dbReference>
<dbReference type="InterPro" id="IPR040442">
    <property type="entry name" value="Pyrv_kinase-like_dom_sf"/>
</dbReference>
<reference evidence="13 14" key="1">
    <citation type="submission" date="2021-11" db="EMBL/GenBank/DDBJ databases">
        <authorList>
            <person name="Oh E.-T."/>
            <person name="Kim S.-B."/>
        </authorList>
    </citation>
    <scope>NUCLEOTIDE SEQUENCE [LARGE SCALE GENOMIC DNA]</scope>
    <source>
        <strain evidence="13 14">MMS20-SJTN17</strain>
    </source>
</reference>
<evidence type="ECO:0000256" key="8">
    <source>
        <dbReference type="ARBA" id="ARBA00022840"/>
    </source>
</evidence>
<comment type="similarity">
    <text evidence="2">Belongs to the pyruvate kinase family.</text>
</comment>
<feature type="domain" description="Pyruvate kinase barrel" evidence="12">
    <location>
        <begin position="367"/>
        <end position="583"/>
    </location>
</feature>
<keyword evidence="9" id="KW-0460">Magnesium</keyword>
<comment type="caution">
    <text evidence="13">The sequence shown here is derived from an EMBL/GenBank/DDBJ whole genome shotgun (WGS) entry which is preliminary data.</text>
</comment>
<protein>
    <recommendedName>
        <fullName evidence="3">pyruvate kinase</fullName>
        <ecNumber evidence="3">2.7.1.40</ecNumber>
    </recommendedName>
</protein>
<evidence type="ECO:0000313" key="13">
    <source>
        <dbReference type="EMBL" id="MCC8404593.1"/>
    </source>
</evidence>
<dbReference type="SUPFAM" id="SSF51621">
    <property type="entry name" value="Phosphoenolpyruvate/pyruvate domain"/>
    <property type="match status" value="1"/>
</dbReference>
<feature type="domain" description="Pyruvate kinase barrel" evidence="12">
    <location>
        <begin position="142"/>
        <end position="222"/>
    </location>
</feature>
<dbReference type="InterPro" id="IPR015793">
    <property type="entry name" value="Pyrv_Knase_brl"/>
</dbReference>
<dbReference type="EC" id="2.7.1.40" evidence="3"/>
<evidence type="ECO:0000256" key="2">
    <source>
        <dbReference type="ARBA" id="ARBA00008663"/>
    </source>
</evidence>
<dbReference type="Proteomes" id="UP001430614">
    <property type="component" value="Unassembled WGS sequence"/>
</dbReference>
<evidence type="ECO:0000256" key="11">
    <source>
        <dbReference type="ARBA" id="ARBA00023317"/>
    </source>
</evidence>
<keyword evidence="4" id="KW-0808">Transferase</keyword>
<keyword evidence="8" id="KW-0067">ATP-binding</keyword>
<keyword evidence="14" id="KW-1185">Reference proteome</keyword>
<keyword evidence="10" id="KW-0324">Glycolysis</keyword>
<keyword evidence="11 13" id="KW-0670">Pyruvate</keyword>
<dbReference type="InterPro" id="IPR011037">
    <property type="entry name" value="Pyrv_Knase-like_insert_dom_sf"/>
</dbReference>
<evidence type="ECO:0000256" key="5">
    <source>
        <dbReference type="ARBA" id="ARBA00022723"/>
    </source>
</evidence>
<dbReference type="InterPro" id="IPR015813">
    <property type="entry name" value="Pyrv/PenolPyrv_kinase-like_dom"/>
</dbReference>
<comment type="pathway">
    <text evidence="1">Carbohydrate degradation; glycolysis; pyruvate from D-glyceraldehyde 3-phosphate: step 5/5.</text>
</comment>
<dbReference type="RefSeq" id="WP_230563409.1">
    <property type="nucleotide sequence ID" value="NZ_JAJITC010000013.1"/>
</dbReference>
<gene>
    <name evidence="13" type="ORF">LJ655_22370</name>
</gene>
<sequence length="628" mass="68675">MKVEQCTEREASRVTQFGQSKSGVEQLWRAALAAEQEFGAEFELVAPSMRESAVNLVHYLAVRRHDVRALQDELARLGLSSLGRMEAHVIASLQAVLRILYTLLQEPIPPDVAEELPVTFDTGPALLAQHANAILGMSPQDRRTRIMVTMPGEVADDPDLIRALVEAGMGIMRVNCAHDSPPVWERMVKHLREAERELGKRCLISFDLAGPKLRTGPITPGPVVVNWRPARNALGQVTQPARVRLVAHDNPPDPNVPTIPVEATLLNRAKPGDSFTFVDTRDRKRVLHVVEVRPGECLCEADKHAFVVPGTRLTLRREKSSIGTGEVGALATLEQWIALRVGDPLEVVHGEAPGCGATYDDDGHVIDPAFISCALAEVFSGARIGDPILFDDGKLRGVIRDVAADRLRVEITGAAGGMAKLRSEKGINLPDTDLALPAMTSKDIGDLAFVAKYADAVAMSFVQRPRDIDDLLREIGKLNASHLGIILKIETKTAFSRLPDLLLSAMRHPPIAVMIARGDLGVEVGFERLSEVQEEILWLCEAAHVPVIWATQVLESLAKGGLPSRAEVSDAAMGSRAECVMLNKGPYILETLEFLSDVLERIEEHHRKKSALLRKLQVAIRNPPKLDA</sequence>
<dbReference type="Gene3D" id="3.20.20.60">
    <property type="entry name" value="Phosphoenolpyruvate-binding domains"/>
    <property type="match status" value="2"/>
</dbReference>
<evidence type="ECO:0000313" key="14">
    <source>
        <dbReference type="Proteomes" id="UP001430614"/>
    </source>
</evidence>
<dbReference type="SUPFAM" id="SSF50800">
    <property type="entry name" value="PK beta-barrel domain-like"/>
    <property type="match status" value="1"/>
</dbReference>
<keyword evidence="5" id="KW-0479">Metal-binding</keyword>
<evidence type="ECO:0000256" key="7">
    <source>
        <dbReference type="ARBA" id="ARBA00022777"/>
    </source>
</evidence>
<dbReference type="NCBIfam" id="NF011314">
    <property type="entry name" value="PRK14725.1"/>
    <property type="match status" value="1"/>
</dbReference>
<dbReference type="Pfam" id="PF00224">
    <property type="entry name" value="PK"/>
    <property type="match status" value="2"/>
</dbReference>
<evidence type="ECO:0000259" key="12">
    <source>
        <dbReference type="Pfam" id="PF00224"/>
    </source>
</evidence>
<dbReference type="GO" id="GO:0016301">
    <property type="term" value="F:kinase activity"/>
    <property type="evidence" value="ECO:0007669"/>
    <property type="project" value="UniProtKB-KW"/>
</dbReference>
<name>A0ABS8KIN2_9BURK</name>
<organism evidence="13 14">
    <name type="scientific">Paraburkholderia translucens</name>
    <dbReference type="NCBI Taxonomy" id="2886945"/>
    <lineage>
        <taxon>Bacteria</taxon>
        <taxon>Pseudomonadati</taxon>
        <taxon>Pseudomonadota</taxon>
        <taxon>Betaproteobacteria</taxon>
        <taxon>Burkholderiales</taxon>
        <taxon>Burkholderiaceae</taxon>
        <taxon>Paraburkholderia</taxon>
    </lineage>
</organism>
<evidence type="ECO:0000256" key="6">
    <source>
        <dbReference type="ARBA" id="ARBA00022741"/>
    </source>
</evidence>
<evidence type="ECO:0000256" key="9">
    <source>
        <dbReference type="ARBA" id="ARBA00022842"/>
    </source>
</evidence>
<keyword evidence="6" id="KW-0547">Nucleotide-binding</keyword>
<dbReference type="EMBL" id="JAJITC010000013">
    <property type="protein sequence ID" value="MCC8404593.1"/>
    <property type="molecule type" value="Genomic_DNA"/>
</dbReference>
<evidence type="ECO:0000256" key="1">
    <source>
        <dbReference type="ARBA" id="ARBA00004997"/>
    </source>
</evidence>
<proteinExistence type="inferred from homology"/>